<dbReference type="EMBL" id="BBMS01000032">
    <property type="protein sequence ID" value="GAL27666.1"/>
    <property type="molecule type" value="Genomic_DNA"/>
</dbReference>
<evidence type="ECO:0000313" key="2">
    <source>
        <dbReference type="EMBL" id="GAL27666.1"/>
    </source>
</evidence>
<protein>
    <recommendedName>
        <fullName evidence="1">DUF3859 domain-containing protein</fullName>
    </recommendedName>
</protein>
<organism evidence="2 3">
    <name type="scientific">Vibrio variabilis</name>
    <dbReference type="NCBI Taxonomy" id="990271"/>
    <lineage>
        <taxon>Bacteria</taxon>
        <taxon>Pseudomonadati</taxon>
        <taxon>Pseudomonadota</taxon>
        <taxon>Gammaproteobacteria</taxon>
        <taxon>Vibrionales</taxon>
        <taxon>Vibrionaceae</taxon>
        <taxon>Vibrio</taxon>
    </lineage>
</organism>
<feature type="domain" description="DUF3859" evidence="1">
    <location>
        <begin position="8"/>
        <end position="33"/>
    </location>
</feature>
<comment type="caution">
    <text evidence="2">The sequence shown here is derived from an EMBL/GenBank/DDBJ whole genome shotgun (WGS) entry which is preliminary data.</text>
</comment>
<dbReference type="Proteomes" id="UP000029223">
    <property type="component" value="Unassembled WGS sequence"/>
</dbReference>
<dbReference type="InterPro" id="IPR024331">
    <property type="entry name" value="DUF3859"/>
</dbReference>
<name>A0ABQ0JFX5_9VIBR</name>
<reference evidence="3" key="1">
    <citation type="submission" date="2014-09" db="EMBL/GenBank/DDBJ databases">
        <title>Vibrio variabilis JCM 19239. (C206) whole genome shotgun sequence.</title>
        <authorList>
            <person name="Sawabe T."/>
            <person name="Meirelles P."/>
            <person name="Nakanishi M."/>
            <person name="Sayaka M."/>
            <person name="Hattori M."/>
            <person name="Ohkuma M."/>
        </authorList>
    </citation>
    <scope>NUCLEOTIDE SEQUENCE [LARGE SCALE GENOMIC DNA]</scope>
    <source>
        <strain evidence="3">JCM 19239</strain>
    </source>
</reference>
<evidence type="ECO:0000313" key="3">
    <source>
        <dbReference type="Proteomes" id="UP000029223"/>
    </source>
</evidence>
<accession>A0ABQ0JFX5</accession>
<sequence length="47" mass="5488">MLHPVDGLESNLGEWHMVIEMQGKVIAEKKFKVTARDEGQFWKNRGF</sequence>
<keyword evidence="3" id="KW-1185">Reference proteome</keyword>
<dbReference type="Pfam" id="PF12975">
    <property type="entry name" value="DUF3859"/>
    <property type="match status" value="1"/>
</dbReference>
<gene>
    <name evidence="2" type="ORF">JCM19239_3270</name>
</gene>
<evidence type="ECO:0000259" key="1">
    <source>
        <dbReference type="Pfam" id="PF12975"/>
    </source>
</evidence>
<proteinExistence type="predicted"/>